<dbReference type="InterPro" id="IPR036691">
    <property type="entry name" value="Endo/exonu/phosph_ase_sf"/>
</dbReference>
<feature type="signal peptide" evidence="1">
    <location>
        <begin position="1"/>
        <end position="25"/>
    </location>
</feature>
<protein>
    <recommendedName>
        <fullName evidence="3">Endonuclease/exonuclease/phosphatase domain-containing protein</fullName>
    </recommendedName>
</protein>
<reference evidence="2" key="1">
    <citation type="journal article" date="2012" name="Science">
        <title>Fermentation, hydrogen, and sulfur metabolism in multiple uncultivated bacterial phyla.</title>
        <authorList>
            <person name="Wrighton K.C."/>
            <person name="Thomas B.C."/>
            <person name="Sharon I."/>
            <person name="Miller C.S."/>
            <person name="Castelle C.J."/>
            <person name="VerBerkmoes N.C."/>
            <person name="Wilkins M.J."/>
            <person name="Hettich R.L."/>
            <person name="Lipton M.S."/>
            <person name="Williams K.H."/>
            <person name="Long P.E."/>
            <person name="Banfield J.F."/>
        </authorList>
    </citation>
    <scope>NUCLEOTIDE SEQUENCE [LARGE SCALE GENOMIC DNA]</scope>
</reference>
<evidence type="ECO:0000313" key="2">
    <source>
        <dbReference type="EMBL" id="EKD66591.1"/>
    </source>
</evidence>
<sequence>MKNFKFAVFLVLFSLLTFGCNQTNGEEKISKVNTVENKSGFTYAQFNAFNFGESKVKSTIKMPNKSFEIPTIEAMARLLKDFDIISIQEVSTGPWGGKAVAKLLDSLNRLGAPWDYLLSDPTQGPGTERFVTIFRKDKFDGIHNKSALLSELDSGVNREPFHSVLKEKKTGKYVHIYSFHLQPKSKDPKSELQAIANGLDAFEKQNVIVSGDFNLGHKDTDVVFEKVFGLIHHFEEKTSLKTKVVKGNYKLKEYDNIYTSTDIKVMNRGVLDFVGIIGNLDEARKISDHLIPWIRFELK</sequence>
<keyword evidence="1" id="KW-0732">Signal</keyword>
<dbReference type="AlphaFoldDB" id="K2AXU9"/>
<dbReference type="Gene3D" id="3.60.10.10">
    <property type="entry name" value="Endonuclease/exonuclease/phosphatase"/>
    <property type="match status" value="1"/>
</dbReference>
<dbReference type="EMBL" id="AMFJ01021615">
    <property type="protein sequence ID" value="EKD66591.1"/>
    <property type="molecule type" value="Genomic_DNA"/>
</dbReference>
<dbReference type="PANTHER" id="PTHR11371:SF31">
    <property type="entry name" value="EXTRACELLULAR NUCLEASE"/>
    <property type="match status" value="1"/>
</dbReference>
<organism evidence="2">
    <name type="scientific">uncultured bacterium</name>
    <name type="common">gcode 4</name>
    <dbReference type="NCBI Taxonomy" id="1234023"/>
    <lineage>
        <taxon>Bacteria</taxon>
        <taxon>environmental samples</taxon>
    </lineage>
</organism>
<dbReference type="PROSITE" id="PS51257">
    <property type="entry name" value="PROKAR_LIPOPROTEIN"/>
    <property type="match status" value="1"/>
</dbReference>
<dbReference type="SUPFAM" id="SSF56219">
    <property type="entry name" value="DNase I-like"/>
    <property type="match status" value="1"/>
</dbReference>
<comment type="caution">
    <text evidence="2">The sequence shown here is derived from an EMBL/GenBank/DDBJ whole genome shotgun (WGS) entry which is preliminary data.</text>
</comment>
<evidence type="ECO:0008006" key="3">
    <source>
        <dbReference type="Google" id="ProtNLM"/>
    </source>
</evidence>
<evidence type="ECO:0000256" key="1">
    <source>
        <dbReference type="SAM" id="SignalP"/>
    </source>
</evidence>
<accession>K2AXU9</accession>
<proteinExistence type="predicted"/>
<dbReference type="PANTHER" id="PTHR11371">
    <property type="entry name" value="DEOXYRIBONUCLEASE"/>
    <property type="match status" value="1"/>
</dbReference>
<gene>
    <name evidence="2" type="ORF">ACD_49C00029G0019</name>
</gene>
<feature type="chain" id="PRO_5017208875" description="Endonuclease/exonuclease/phosphatase domain-containing protein" evidence="1">
    <location>
        <begin position="26"/>
        <end position="299"/>
    </location>
</feature>
<name>K2AXU9_9BACT</name>